<evidence type="ECO:0000313" key="1">
    <source>
        <dbReference type="EMBL" id="EEF22068.1"/>
    </source>
</evidence>
<dbReference type="AlphaFoldDB" id="B9TPZ7"/>
<dbReference type="InParanoid" id="B9TPZ7"/>
<evidence type="ECO:0000313" key="2">
    <source>
        <dbReference type="Proteomes" id="UP000008311"/>
    </source>
</evidence>
<organism evidence="1 2">
    <name type="scientific">Ricinus communis</name>
    <name type="common">Castor bean</name>
    <dbReference type="NCBI Taxonomy" id="3988"/>
    <lineage>
        <taxon>Eukaryota</taxon>
        <taxon>Viridiplantae</taxon>
        <taxon>Streptophyta</taxon>
        <taxon>Embryophyta</taxon>
        <taxon>Tracheophyta</taxon>
        <taxon>Spermatophyta</taxon>
        <taxon>Magnoliopsida</taxon>
        <taxon>eudicotyledons</taxon>
        <taxon>Gunneridae</taxon>
        <taxon>Pentapetalae</taxon>
        <taxon>rosids</taxon>
        <taxon>fabids</taxon>
        <taxon>Malpighiales</taxon>
        <taxon>Euphorbiaceae</taxon>
        <taxon>Acalyphoideae</taxon>
        <taxon>Acalypheae</taxon>
        <taxon>Ricinus</taxon>
    </lineage>
</organism>
<dbReference type="EMBL" id="EQ997534">
    <property type="protein sequence ID" value="EEF22068.1"/>
    <property type="molecule type" value="Genomic_DNA"/>
</dbReference>
<reference evidence="2" key="1">
    <citation type="journal article" date="2010" name="Nat. Biotechnol.">
        <title>Draft genome sequence of the oilseed species Ricinus communis.</title>
        <authorList>
            <person name="Chan A.P."/>
            <person name="Crabtree J."/>
            <person name="Zhao Q."/>
            <person name="Lorenzi H."/>
            <person name="Orvis J."/>
            <person name="Puiu D."/>
            <person name="Melake-Berhan A."/>
            <person name="Jones K.M."/>
            <person name="Redman J."/>
            <person name="Chen G."/>
            <person name="Cahoon E.B."/>
            <person name="Gedil M."/>
            <person name="Stanke M."/>
            <person name="Haas B.J."/>
            <person name="Wortman J.R."/>
            <person name="Fraser-Liggett C.M."/>
            <person name="Ravel J."/>
            <person name="Rabinowicz P.D."/>
        </authorList>
    </citation>
    <scope>NUCLEOTIDE SEQUENCE [LARGE SCALE GENOMIC DNA]</scope>
    <source>
        <strain evidence="2">cv. Hale</strain>
    </source>
</reference>
<keyword evidence="2" id="KW-1185">Reference proteome</keyword>
<gene>
    <name evidence="1" type="ORF">RCOM_1988130</name>
</gene>
<proteinExistence type="predicted"/>
<dbReference type="Proteomes" id="UP000008311">
    <property type="component" value="Unassembled WGS sequence"/>
</dbReference>
<name>B9TPZ7_RICCO</name>
<accession>B9TPZ7</accession>
<sequence>MAAPLAQLPPASAKSPAAAPLMEMVPMFSAALPVLVSVADSGALAWPILAPLKVSVEGASDAAGDAVTFGLPMNAARSAISAAENLPLNRLPMPPLLAANAPEITDG</sequence>
<protein>
    <submittedName>
        <fullName evidence="1">Uncharacterized protein</fullName>
    </submittedName>
</protein>